<dbReference type="EMBL" id="JAMQKB010000015">
    <property type="protein sequence ID" value="MDC3425465.1"/>
    <property type="molecule type" value="Genomic_DNA"/>
</dbReference>
<keyword evidence="3" id="KW-1185">Reference proteome</keyword>
<feature type="region of interest" description="Disordered" evidence="1">
    <location>
        <begin position="19"/>
        <end position="60"/>
    </location>
</feature>
<dbReference type="Proteomes" id="UP001145050">
    <property type="component" value="Unassembled WGS sequence"/>
</dbReference>
<dbReference type="AlphaFoldDB" id="A0A9X3WTL0"/>
<evidence type="ECO:0000313" key="3">
    <source>
        <dbReference type="Proteomes" id="UP001145050"/>
    </source>
</evidence>
<gene>
    <name evidence="2" type="ORF">NC797_13235</name>
</gene>
<evidence type="ECO:0000256" key="1">
    <source>
        <dbReference type="SAM" id="MobiDB-lite"/>
    </source>
</evidence>
<evidence type="ECO:0000313" key="2">
    <source>
        <dbReference type="EMBL" id="MDC3425465.1"/>
    </source>
</evidence>
<reference evidence="2" key="1">
    <citation type="submission" date="2022-06" db="EMBL/GenBank/DDBJ databases">
        <title>Aquibacillus sp. a new bacterium isolated from soil saline samples.</title>
        <authorList>
            <person name="Galisteo C."/>
            <person name="De La Haba R."/>
            <person name="Sanchez-Porro C."/>
            <person name="Ventosa A."/>
        </authorList>
    </citation>
    <scope>NUCLEOTIDE SEQUENCE</scope>
    <source>
        <strain evidence="2">3ASR75-11</strain>
    </source>
</reference>
<protein>
    <submittedName>
        <fullName evidence="2">Uncharacterized protein</fullName>
    </submittedName>
</protein>
<sequence>MSEKKKKVIHVKDLVIKADHVRIEPPRPLRPLGPYGRPGREPLSEEESSEEIGEESPDEV</sequence>
<name>A0A9X3WTL0_9BACI</name>
<accession>A0A9X3WTL0</accession>
<dbReference type="RefSeq" id="WP_272437274.1">
    <property type="nucleotide sequence ID" value="NZ_JAMQKB010000015.1"/>
</dbReference>
<feature type="compositionally biased region" description="Acidic residues" evidence="1">
    <location>
        <begin position="44"/>
        <end position="60"/>
    </location>
</feature>
<proteinExistence type="predicted"/>
<comment type="caution">
    <text evidence="2">The sequence shown here is derived from an EMBL/GenBank/DDBJ whole genome shotgun (WGS) entry which is preliminary data.</text>
</comment>
<organism evidence="2 3">
    <name type="scientific">Terrihalobacillus insolitus</name>
    <dbReference type="NCBI Taxonomy" id="2950438"/>
    <lineage>
        <taxon>Bacteria</taxon>
        <taxon>Bacillati</taxon>
        <taxon>Bacillota</taxon>
        <taxon>Bacilli</taxon>
        <taxon>Bacillales</taxon>
        <taxon>Bacillaceae</taxon>
        <taxon>Terrihalobacillus</taxon>
    </lineage>
</organism>